<accession>A0A0G4E933</accession>
<dbReference type="InParanoid" id="A0A0G4E933"/>
<evidence type="ECO:0000256" key="1">
    <source>
        <dbReference type="SAM" id="MobiDB-lite"/>
    </source>
</evidence>
<organism evidence="2 3">
    <name type="scientific">Vitrella brassicaformis (strain CCMP3155)</name>
    <dbReference type="NCBI Taxonomy" id="1169540"/>
    <lineage>
        <taxon>Eukaryota</taxon>
        <taxon>Sar</taxon>
        <taxon>Alveolata</taxon>
        <taxon>Colpodellida</taxon>
        <taxon>Vitrellaceae</taxon>
        <taxon>Vitrella</taxon>
    </lineage>
</organism>
<feature type="region of interest" description="Disordered" evidence="1">
    <location>
        <begin position="48"/>
        <end position="77"/>
    </location>
</feature>
<proteinExistence type="predicted"/>
<evidence type="ECO:0000313" key="3">
    <source>
        <dbReference type="Proteomes" id="UP000041254"/>
    </source>
</evidence>
<sequence length="183" mass="18526">MLPSQSALGAGDEAESLVPFGGLGKACVCKRNSLPFSPCGLEGEATRAGSQFNSTQDAGASQPMLSQPADRSTLSTSLPETPCSLDRVNSNSVCSGDLPAVEGPRVGVVDGCDGGMGGGGGELVLGGYGGGSGGCDVSEPDTPYLPGMSELRPSLRRDITLSSVWESTILKRRAAMNMARGGQ</sequence>
<dbReference type="EMBL" id="CDMY01000013">
    <property type="protein sequence ID" value="CEL91711.1"/>
    <property type="molecule type" value="Genomic_DNA"/>
</dbReference>
<dbReference type="VEuPathDB" id="CryptoDB:Vbra_10863"/>
<protein>
    <submittedName>
        <fullName evidence="2">Uncharacterized protein</fullName>
    </submittedName>
</protein>
<dbReference type="AlphaFoldDB" id="A0A0G4E933"/>
<reference evidence="2 3" key="1">
    <citation type="submission" date="2014-11" db="EMBL/GenBank/DDBJ databases">
        <authorList>
            <person name="Zhu J."/>
            <person name="Qi W."/>
            <person name="Song R."/>
        </authorList>
    </citation>
    <scope>NUCLEOTIDE SEQUENCE [LARGE SCALE GENOMIC DNA]</scope>
</reference>
<evidence type="ECO:0000313" key="2">
    <source>
        <dbReference type="EMBL" id="CEL91711.1"/>
    </source>
</evidence>
<dbReference type="Proteomes" id="UP000041254">
    <property type="component" value="Unassembled WGS sequence"/>
</dbReference>
<gene>
    <name evidence="2" type="ORF">Vbra_10863</name>
</gene>
<name>A0A0G4E933_VITBC</name>
<keyword evidence="3" id="KW-1185">Reference proteome</keyword>